<sequence>MPAAHHPATKNLTVPIEFIATSIIAHLKVNCRPSPHSISSVFGDKYRSFAAVCLWRHCLPRAATGAATLTPMASCSRTVVVEDVASDGGFGETDGFENRDRDLEGGNSDYNPEEDELREDRIDETDELYDEDDGLPHQPGGIHGDYAEDVFYAIDNADAIGVIEFSNLTMEEVCRYHFADIDLAFEFYQSYAKYHGFADRRHRTVRIDNVIVK</sequence>
<name>A0ABU6TQ37_9FABA</name>
<keyword evidence="3" id="KW-1185">Reference proteome</keyword>
<organism evidence="2 3">
    <name type="scientific">Stylosanthes scabra</name>
    <dbReference type="NCBI Taxonomy" id="79078"/>
    <lineage>
        <taxon>Eukaryota</taxon>
        <taxon>Viridiplantae</taxon>
        <taxon>Streptophyta</taxon>
        <taxon>Embryophyta</taxon>
        <taxon>Tracheophyta</taxon>
        <taxon>Spermatophyta</taxon>
        <taxon>Magnoliopsida</taxon>
        <taxon>eudicotyledons</taxon>
        <taxon>Gunneridae</taxon>
        <taxon>Pentapetalae</taxon>
        <taxon>rosids</taxon>
        <taxon>fabids</taxon>
        <taxon>Fabales</taxon>
        <taxon>Fabaceae</taxon>
        <taxon>Papilionoideae</taxon>
        <taxon>50 kb inversion clade</taxon>
        <taxon>dalbergioids sensu lato</taxon>
        <taxon>Dalbergieae</taxon>
        <taxon>Pterocarpus clade</taxon>
        <taxon>Stylosanthes</taxon>
    </lineage>
</organism>
<protein>
    <submittedName>
        <fullName evidence="2">Uncharacterized protein</fullName>
    </submittedName>
</protein>
<accession>A0ABU6TQ37</accession>
<dbReference type="Proteomes" id="UP001341840">
    <property type="component" value="Unassembled WGS sequence"/>
</dbReference>
<proteinExistence type="predicted"/>
<evidence type="ECO:0000256" key="1">
    <source>
        <dbReference type="SAM" id="MobiDB-lite"/>
    </source>
</evidence>
<comment type="caution">
    <text evidence="2">The sequence shown here is derived from an EMBL/GenBank/DDBJ whole genome shotgun (WGS) entry which is preliminary data.</text>
</comment>
<dbReference type="EMBL" id="JASCZI010091540">
    <property type="protein sequence ID" value="MED6150629.1"/>
    <property type="molecule type" value="Genomic_DNA"/>
</dbReference>
<evidence type="ECO:0000313" key="3">
    <source>
        <dbReference type="Proteomes" id="UP001341840"/>
    </source>
</evidence>
<reference evidence="2 3" key="1">
    <citation type="journal article" date="2023" name="Plants (Basel)">
        <title>Bridging the Gap: Combining Genomics and Transcriptomics Approaches to Understand Stylosanthes scabra, an Orphan Legume from the Brazilian Caatinga.</title>
        <authorList>
            <person name="Ferreira-Neto J.R.C."/>
            <person name="da Silva M.D."/>
            <person name="Binneck E."/>
            <person name="de Melo N.F."/>
            <person name="da Silva R.H."/>
            <person name="de Melo A.L.T.M."/>
            <person name="Pandolfi V."/>
            <person name="Bustamante F.O."/>
            <person name="Brasileiro-Vidal A.C."/>
            <person name="Benko-Iseppon A.M."/>
        </authorList>
    </citation>
    <scope>NUCLEOTIDE SEQUENCE [LARGE SCALE GENOMIC DNA]</scope>
    <source>
        <tissue evidence="2">Leaves</tissue>
    </source>
</reference>
<feature type="region of interest" description="Disordered" evidence="1">
    <location>
        <begin position="90"/>
        <end position="118"/>
    </location>
</feature>
<gene>
    <name evidence="2" type="ORF">PIB30_074262</name>
</gene>
<evidence type="ECO:0000313" key="2">
    <source>
        <dbReference type="EMBL" id="MED6150629.1"/>
    </source>
</evidence>